<name>A0AAP2DK56_9BACT</name>
<proteinExistence type="predicted"/>
<evidence type="ECO:0000256" key="2">
    <source>
        <dbReference type="SAM" id="Phobius"/>
    </source>
</evidence>
<evidence type="ECO:0000256" key="1">
    <source>
        <dbReference type="SAM" id="MobiDB-lite"/>
    </source>
</evidence>
<evidence type="ECO:0000313" key="3">
    <source>
        <dbReference type="EMBL" id="MBT1697820.1"/>
    </source>
</evidence>
<dbReference type="EMBL" id="JAHESF010000011">
    <property type="protein sequence ID" value="MBT1697820.1"/>
    <property type="molecule type" value="Genomic_DNA"/>
</dbReference>
<dbReference type="AlphaFoldDB" id="A0AAP2DK56"/>
<feature type="transmembrane region" description="Helical" evidence="2">
    <location>
        <begin position="12"/>
        <end position="32"/>
    </location>
</feature>
<dbReference type="Proteomes" id="UP001319200">
    <property type="component" value="Unassembled WGS sequence"/>
</dbReference>
<keyword evidence="2" id="KW-1133">Transmembrane helix</keyword>
<dbReference type="RefSeq" id="WP_254163690.1">
    <property type="nucleotide sequence ID" value="NZ_JAHESF010000011.1"/>
</dbReference>
<sequence>METLETRLEKRLHVSLYALLFLTILLGVSVILEGCTDKGGPATKYSYGKPAAKTPTQEVKRNDK</sequence>
<gene>
    <name evidence="3" type="ORF">KK083_13085</name>
</gene>
<protein>
    <submittedName>
        <fullName evidence="3">Uncharacterized protein</fullName>
    </submittedName>
</protein>
<accession>A0AAP2DK56</accession>
<comment type="caution">
    <text evidence="3">The sequence shown here is derived from an EMBL/GenBank/DDBJ whole genome shotgun (WGS) entry which is preliminary data.</text>
</comment>
<keyword evidence="2" id="KW-0812">Transmembrane</keyword>
<keyword evidence="4" id="KW-1185">Reference proteome</keyword>
<evidence type="ECO:0000313" key="4">
    <source>
        <dbReference type="Proteomes" id="UP001319200"/>
    </source>
</evidence>
<reference evidence="3 4" key="1">
    <citation type="submission" date="2021-05" db="EMBL/GenBank/DDBJ databases">
        <title>A Polyphasic approach of four new species of the genus Ohtaekwangia: Ohtaekwangia histidinii sp. nov., Ohtaekwangia cretensis sp. nov., Ohtaekwangia indiensis sp. nov., Ohtaekwangia reichenbachii sp. nov. from diverse environment.</title>
        <authorList>
            <person name="Octaviana S."/>
        </authorList>
    </citation>
    <scope>NUCLEOTIDE SEQUENCE [LARGE SCALE GENOMIC DNA]</scope>
    <source>
        <strain evidence="3 4">PWU4</strain>
    </source>
</reference>
<organism evidence="3 4">
    <name type="scientific">Chryseosolibacter histidini</name>
    <dbReference type="NCBI Taxonomy" id="2782349"/>
    <lineage>
        <taxon>Bacteria</taxon>
        <taxon>Pseudomonadati</taxon>
        <taxon>Bacteroidota</taxon>
        <taxon>Cytophagia</taxon>
        <taxon>Cytophagales</taxon>
        <taxon>Chryseotaleaceae</taxon>
        <taxon>Chryseosolibacter</taxon>
    </lineage>
</organism>
<keyword evidence="2" id="KW-0472">Membrane</keyword>
<feature type="region of interest" description="Disordered" evidence="1">
    <location>
        <begin position="40"/>
        <end position="64"/>
    </location>
</feature>